<evidence type="ECO:0000313" key="6">
    <source>
        <dbReference type="EMBL" id="CKR79948.1"/>
    </source>
</evidence>
<dbReference type="InterPro" id="IPR015422">
    <property type="entry name" value="PyrdxlP-dep_Trfase_small"/>
</dbReference>
<dbReference type="PANTHER" id="PTHR11986:SF18">
    <property type="entry name" value="ORNITHINE AMINOTRANSFERASE, MITOCHONDRIAL"/>
    <property type="match status" value="1"/>
</dbReference>
<reference evidence="14 27" key="5">
    <citation type="submission" date="2017-02" db="EMBL/GenBank/DDBJ databases">
        <title>Protein polymorphisms may explain contrasting epidemiological fitness of two variants of a multidrug-resistant Mycobacterium tuberculosis strain.</title>
        <authorList>
            <person name="Bigi M.M."/>
            <person name="Lopez B."/>
            <person name="Blanco F.C."/>
            <person name="Sasiain M.C."/>
            <person name="De La Barrera S."/>
            <person name="Ritacco V."/>
            <person name="Bigi F."/>
            <person name="Soria M.A."/>
        </authorList>
    </citation>
    <scope>NUCLEOTIDE SEQUENCE [LARGE SCALE GENOMIC DNA]</scope>
    <source>
        <strain evidence="14 27">6548</strain>
    </source>
</reference>
<dbReference type="GO" id="GO:0030170">
    <property type="term" value="F:pyridoxal phosphate binding"/>
    <property type="evidence" value="ECO:0007669"/>
    <property type="project" value="InterPro"/>
</dbReference>
<evidence type="ECO:0000313" key="27">
    <source>
        <dbReference type="Proteomes" id="UP000189452"/>
    </source>
</evidence>
<dbReference type="EMBL" id="LR027516">
    <property type="protein sequence ID" value="VCU50605.1"/>
    <property type="molecule type" value="Genomic_DNA"/>
</dbReference>
<dbReference type="Proteomes" id="UP000048289">
    <property type="component" value="Unassembled WGS sequence"/>
</dbReference>
<dbReference type="EMBL" id="CNFU01000841">
    <property type="protein sequence ID" value="CKS60770.1"/>
    <property type="molecule type" value="Genomic_DNA"/>
</dbReference>
<protein>
    <submittedName>
        <fullName evidence="13">Aminotransferase class III-fold pyridoxal phosphate-dependent enzyme</fullName>
    </submittedName>
    <submittedName>
        <fullName evidence="3">Ornithine aminotransferase (N-terminus part) rocD1</fullName>
        <ecNumber evidence="3 14">2.6.1.13</ecNumber>
    </submittedName>
    <submittedName>
        <fullName evidence="14">Ornithine aminotransferase 2</fullName>
    </submittedName>
</protein>
<reference evidence="17 18" key="1">
    <citation type="submission" date="2015-03" db="EMBL/GenBank/DDBJ databases">
        <authorList>
            <consortium name="Pathogen Informatics"/>
        </authorList>
    </citation>
    <scope>NUCLEOTIDE SEQUENCE [LARGE SCALE GENOMIC DNA]</scope>
    <source>
        <strain evidence="6 23">Bir 172</strain>
        <strain evidence="5 26">Bir 185</strain>
        <strain evidence="7 24">Bir 187</strain>
        <strain evidence="9 17">D00501624</strain>
        <strain evidence="10 19">G09801536</strain>
        <strain evidence="3 21">G09901357</strain>
        <strain evidence="4 20">H09601792</strain>
        <strain evidence="11 18">M09401471</strain>
        <strain evidence="12 22">P00601463</strain>
    </source>
</reference>
<dbReference type="Proteomes" id="UP000671119">
    <property type="component" value="Unassembled WGS sequence"/>
</dbReference>
<dbReference type="Proteomes" id="UP000039217">
    <property type="component" value="Unassembled WGS sequence"/>
</dbReference>
<dbReference type="Proteomes" id="UP000048600">
    <property type="component" value="Unassembled WGS sequence"/>
</dbReference>
<dbReference type="InterPro" id="IPR005814">
    <property type="entry name" value="Aminotrans_3"/>
</dbReference>
<evidence type="ECO:0000313" key="26">
    <source>
        <dbReference type="Proteomes" id="UP000050164"/>
    </source>
</evidence>
<dbReference type="EMBL" id="JAGIZI010000035">
    <property type="protein sequence ID" value="MBP0684938.1"/>
    <property type="molecule type" value="Genomic_DNA"/>
</dbReference>
<dbReference type="EMBL" id="CNGE01000078">
    <property type="protein sequence ID" value="CKR79948.1"/>
    <property type="molecule type" value="Genomic_DNA"/>
</dbReference>
<name>A0A045INB3_MYCTX</name>
<dbReference type="EC" id="2.6.1.13" evidence="3 14"/>
<dbReference type="Proteomes" id="UP000050164">
    <property type="component" value="Unassembled WGS sequence"/>
</dbReference>
<dbReference type="InterPro" id="IPR015424">
    <property type="entry name" value="PyrdxlP-dep_Trfase"/>
</dbReference>
<accession>A0A045INB3</accession>
<evidence type="ECO:0000313" key="30">
    <source>
        <dbReference type="Proteomes" id="UP000671119"/>
    </source>
</evidence>
<dbReference type="EMBL" id="LWDQ01000001">
    <property type="protein sequence ID" value="OMH60265.1"/>
    <property type="molecule type" value="Genomic_DNA"/>
</dbReference>
<dbReference type="EMBL" id="CQQC01000034">
    <property type="protein sequence ID" value="CNU17601.1"/>
    <property type="molecule type" value="Genomic_DNA"/>
</dbReference>
<evidence type="ECO:0000313" key="29">
    <source>
        <dbReference type="Proteomes" id="UP000300237"/>
    </source>
</evidence>
<evidence type="ECO:0000256" key="1">
    <source>
        <dbReference type="ARBA" id="ARBA00001933"/>
    </source>
</evidence>
<dbReference type="EMBL" id="CNFT01000396">
    <property type="protein sequence ID" value="CKR63986.1"/>
    <property type="molecule type" value="Genomic_DNA"/>
</dbReference>
<dbReference type="Proteomes" id="UP000300237">
    <property type="component" value="Chromosome"/>
</dbReference>
<dbReference type="PANTHER" id="PTHR11986">
    <property type="entry name" value="AMINOTRANSFERASE CLASS III"/>
    <property type="match status" value="1"/>
</dbReference>
<evidence type="ECO:0000313" key="20">
    <source>
        <dbReference type="Proteomes" id="UP000046947"/>
    </source>
</evidence>
<dbReference type="GO" id="GO:0055129">
    <property type="term" value="P:L-proline biosynthetic process"/>
    <property type="evidence" value="ECO:0007669"/>
    <property type="project" value="UniProtKB-UniPathway"/>
</dbReference>
<dbReference type="SMR" id="A0A045INB3"/>
<dbReference type="InterPro" id="IPR015421">
    <property type="entry name" value="PyrdxlP-dep_Trfase_major"/>
</dbReference>
<dbReference type="EMBL" id="QTBD01000235">
    <property type="protein sequence ID" value="REQ47688.1"/>
    <property type="molecule type" value="Genomic_DNA"/>
</dbReference>
<dbReference type="EMBL" id="CSAD01000395">
    <property type="protein sequence ID" value="COV91104.1"/>
    <property type="molecule type" value="Genomic_DNA"/>
</dbReference>
<evidence type="ECO:0000313" key="16">
    <source>
        <dbReference type="EMBL" id="VCU50605.1"/>
    </source>
</evidence>
<evidence type="ECO:0000313" key="10">
    <source>
        <dbReference type="EMBL" id="COV91104.1"/>
    </source>
</evidence>
<dbReference type="EMBL" id="CFOH01000203">
    <property type="protein sequence ID" value="CFE49676.1"/>
    <property type="molecule type" value="Genomic_DNA"/>
</dbReference>
<dbReference type="Proteomes" id="UP000044938">
    <property type="component" value="Unassembled WGS sequence"/>
</dbReference>
<dbReference type="Gene3D" id="3.40.640.10">
    <property type="entry name" value="Type I PLP-dependent aspartate aminotransferase-like (Major domain)"/>
    <property type="match status" value="1"/>
</dbReference>
<dbReference type="Pfam" id="PF00202">
    <property type="entry name" value="Aminotran_3"/>
    <property type="match status" value="1"/>
</dbReference>
<dbReference type="AlphaFoldDB" id="A0A045INB3"/>
<dbReference type="UniPathway" id="UPA00098">
    <property type="reaction ID" value="UER00358"/>
</dbReference>
<dbReference type="SUPFAM" id="SSF53383">
    <property type="entry name" value="PLP-dependent transferases"/>
    <property type="match status" value="1"/>
</dbReference>
<evidence type="ECO:0000313" key="13">
    <source>
        <dbReference type="EMBL" id="MBP0684938.1"/>
    </source>
</evidence>
<dbReference type="InterPro" id="IPR050103">
    <property type="entry name" value="Class-III_PLP-dep_AT"/>
</dbReference>
<evidence type="ECO:0000313" key="24">
    <source>
        <dbReference type="Proteomes" id="UP000049023"/>
    </source>
</evidence>
<dbReference type="Proteomes" id="UP000046947">
    <property type="component" value="Unassembled WGS sequence"/>
</dbReference>
<sequence>MTNLADATQATMALVERHAAHNYSPLPVVAASAEGAWIADIDGLRYLDWLAAYSAVNLGHRNPASTATAHAQVDTVTLLNRALHADRLGPLGAALAQLCGKDVVLPMNSDAEAVESGLRVARKWGADVNGLPAGRHDIILANNNFHGHTSSVVSFSSDPAAGSGVEPSTPGLRSVPFGDAAAPAQTIDDNTVADLLEPIPGQAGIIVPADDYLPAASSTTC</sequence>
<evidence type="ECO:0000313" key="17">
    <source>
        <dbReference type="Proteomes" id="UP000039217"/>
    </source>
</evidence>
<evidence type="ECO:0000313" key="11">
    <source>
        <dbReference type="EMBL" id="COW23212.1"/>
    </source>
</evidence>
<dbReference type="EMBL" id="COPH01000001">
    <property type="protein sequence ID" value="CLV42420.1"/>
    <property type="molecule type" value="Genomic_DNA"/>
</dbReference>
<dbReference type="GO" id="GO:0004587">
    <property type="term" value="F:ornithine aminotransferase activity"/>
    <property type="evidence" value="ECO:0007669"/>
    <property type="project" value="UniProtKB-EC"/>
</dbReference>
<evidence type="ECO:0000313" key="3">
    <source>
        <dbReference type="EMBL" id="CFE40818.1"/>
    </source>
</evidence>
<proteinExistence type="predicted"/>
<evidence type="ECO:0000313" key="19">
    <source>
        <dbReference type="Proteomes" id="UP000045842"/>
    </source>
</evidence>
<reference evidence="15 28" key="4">
    <citation type="journal article" date="2017" name="N. Engl. J. Med.">
        <title>Transmission of Extensively Drug-Resistant Tuberculosis in South Africa.</title>
        <authorList>
            <person name="Shah N.S."/>
            <person name="Auld S.C."/>
            <person name="Brust J.C."/>
            <person name="Mathema B."/>
            <person name="Ismail N."/>
            <person name="Moodley P."/>
            <person name="Mlisana K."/>
            <person name="Allana S."/>
            <person name="Campbell A."/>
            <person name="Mthiyane T."/>
            <person name="Morris N."/>
            <person name="Mpangase P."/>
            <person name="van der Meulen H."/>
            <person name="Omar S.V."/>
            <person name="Brown T.S."/>
            <person name="Narechania A."/>
            <person name="Shaskina E."/>
            <person name="Kapwata T."/>
            <person name="Kreiswirth B."/>
            <person name="Gandhi N.R."/>
        </authorList>
    </citation>
    <scope>NUCLEOTIDE SEQUENCE [LARGE SCALE GENOMIC DNA]</scope>
    <source>
        <strain evidence="15 28">32301_S10</strain>
    </source>
</reference>
<dbReference type="GO" id="GO:0042802">
    <property type="term" value="F:identical protein binding"/>
    <property type="evidence" value="ECO:0007669"/>
    <property type="project" value="TreeGrafter"/>
</dbReference>
<dbReference type="Proteomes" id="UP000050139">
    <property type="component" value="Unassembled WGS sequence"/>
</dbReference>
<evidence type="ECO:0000313" key="9">
    <source>
        <dbReference type="EMBL" id="CNU17601.1"/>
    </source>
</evidence>
<gene>
    <name evidence="14" type="primary">rocD2</name>
    <name evidence="3" type="synonym">rocD2_1</name>
    <name evidence="14" type="ORF">A4S10_02439</name>
    <name evidence="16" type="ORF">DKC2_2451</name>
    <name evidence="15" type="ORF">DSJ38_21695</name>
    <name evidence="9" type="ORF">ERS007661_00207</name>
    <name evidence="10" type="ORF">ERS007679_02690</name>
    <name evidence="3" type="ORF">ERS007681_02652</name>
    <name evidence="4" type="ORF">ERS007688_01542</name>
    <name evidence="11" type="ORF">ERS007720_02083</name>
    <name evidence="12" type="ORF">ERS007741_03005</name>
    <name evidence="6" type="ORF">ERS027646_00694</name>
    <name evidence="5" type="ORF">ERS027659_01902</name>
    <name evidence="7" type="ORF">ERS027661_03306</name>
    <name evidence="8" type="ORF">ERS094118_00076</name>
    <name evidence="13" type="ORF">J8J21_17845</name>
</gene>
<dbReference type="Proteomes" id="UP000045842">
    <property type="component" value="Unassembled WGS sequence"/>
</dbReference>
<evidence type="ECO:0000313" key="21">
    <source>
        <dbReference type="Proteomes" id="UP000048289"/>
    </source>
</evidence>
<comment type="cofactor">
    <cofactor evidence="1">
        <name>pyridoxal 5'-phosphate</name>
        <dbReference type="ChEBI" id="CHEBI:597326"/>
    </cofactor>
</comment>
<evidence type="ECO:0000313" key="23">
    <source>
        <dbReference type="Proteomes" id="UP000048948"/>
    </source>
</evidence>
<dbReference type="Proteomes" id="UP000048948">
    <property type="component" value="Unassembled WGS sequence"/>
</dbReference>
<dbReference type="Gene3D" id="3.90.1150.10">
    <property type="entry name" value="Aspartate Aminotransferase, domain 1"/>
    <property type="match status" value="1"/>
</dbReference>
<evidence type="ECO:0000313" key="15">
    <source>
        <dbReference type="EMBL" id="REQ47688.1"/>
    </source>
</evidence>
<dbReference type="Proteomes" id="UP000049023">
    <property type="component" value="Unassembled WGS sequence"/>
</dbReference>
<dbReference type="EMBL" id="CHKL01000403">
    <property type="protein sequence ID" value="COW71336.1"/>
    <property type="molecule type" value="Genomic_DNA"/>
</dbReference>
<keyword evidence="14" id="KW-0032">Aminotransferase</keyword>
<evidence type="ECO:0000313" key="4">
    <source>
        <dbReference type="EMBL" id="CFE49676.1"/>
    </source>
</evidence>
<reference evidence="13 30" key="8">
    <citation type="submission" date="2021-03" db="EMBL/GenBank/DDBJ databases">
        <title>Whole Genome Sequencing of Mycobacterium tuberculosis clinical isolates from Arunachal Pradesh, India.</title>
        <authorList>
            <person name="Singh S."/>
            <person name="Mudliar S.R."/>
            <person name="Kulsum U."/>
            <person name="Rufai S.B."/>
            <person name="Singh P.K."/>
            <person name="Umpo M."/>
            <person name="Nyori M."/>
        </authorList>
    </citation>
    <scope>NUCLEOTIDE SEQUENCE [LARGE SCALE GENOMIC DNA]</scope>
    <source>
        <strain evidence="13 30">OMICS/BPL/0142/20/SP</strain>
    </source>
</reference>
<organism evidence="14 27">
    <name type="scientific">Mycobacterium tuberculosis</name>
    <dbReference type="NCBI Taxonomy" id="1773"/>
    <lineage>
        <taxon>Bacteria</taxon>
        <taxon>Bacillati</taxon>
        <taxon>Actinomycetota</taxon>
        <taxon>Actinomycetes</taxon>
        <taxon>Mycobacteriales</taxon>
        <taxon>Mycobacteriaceae</taxon>
        <taxon>Mycobacterium</taxon>
        <taxon>Mycobacterium tuberculosis complex</taxon>
    </lineage>
</organism>
<keyword evidence="14" id="KW-0808">Transferase</keyword>
<dbReference type="EMBL" id="CFOE01000372">
    <property type="protein sequence ID" value="CFE40818.1"/>
    <property type="molecule type" value="Genomic_DNA"/>
</dbReference>
<reference evidence="15" key="6">
    <citation type="submission" date="2018-07" db="EMBL/GenBank/DDBJ databases">
        <authorList>
            <person name="Shah S."/>
            <person name="Brown T."/>
            <person name="Auld S."/>
            <person name="Bratton K."/>
            <person name="Narechania A."/>
            <person name="Mathema B."/>
            <person name="Gandhi N."/>
        </authorList>
    </citation>
    <scope>NUCLEOTIDE SEQUENCE</scope>
    <source>
        <strain evidence="15">32301_S10</strain>
    </source>
</reference>
<reference evidence="8 25" key="2">
    <citation type="submission" date="2015-03" db="EMBL/GenBank/DDBJ databases">
        <authorList>
            <consortium name="Pathogen Informatics"/>
            <person name="Murphy D."/>
        </authorList>
    </citation>
    <scope>NUCLEOTIDE SEQUENCE [LARGE SCALE GENOMIC DNA]</scope>
    <source>
        <strain evidence="8 25">0268S</strain>
    </source>
</reference>
<evidence type="ECO:0000313" key="12">
    <source>
        <dbReference type="EMBL" id="COW71336.1"/>
    </source>
</evidence>
<dbReference type="Proteomes" id="UP000189452">
    <property type="component" value="Chromosome"/>
</dbReference>
<reference evidence="16 29" key="7">
    <citation type="submission" date="2018-08" db="EMBL/GenBank/DDBJ databases">
        <authorList>
            <person name="Fokvardsen B D."/>
            <person name="Norman A."/>
        </authorList>
    </citation>
    <scope>NUCLEOTIDE SEQUENCE [LARGE SCALE GENOMIC DNA]</scope>
    <source>
        <strain evidence="16 29">DKC2</strain>
    </source>
</reference>
<dbReference type="OMA" id="SINTHME"/>
<evidence type="ECO:0000313" key="22">
    <source>
        <dbReference type="Proteomes" id="UP000048600"/>
    </source>
</evidence>
<evidence type="ECO:0000313" key="8">
    <source>
        <dbReference type="EMBL" id="CLV42420.1"/>
    </source>
</evidence>
<evidence type="ECO:0000313" key="25">
    <source>
        <dbReference type="Proteomes" id="UP000050139"/>
    </source>
</evidence>
<evidence type="ECO:0000313" key="14">
    <source>
        <dbReference type="EMBL" id="OMH60265.1"/>
    </source>
</evidence>
<evidence type="ECO:0000313" key="7">
    <source>
        <dbReference type="EMBL" id="CKS60770.1"/>
    </source>
</evidence>
<dbReference type="EMBL" id="CSAJ01000245">
    <property type="protein sequence ID" value="COW23212.1"/>
    <property type="molecule type" value="Genomic_DNA"/>
</dbReference>
<keyword evidence="2" id="KW-0663">Pyridoxal phosphate</keyword>
<evidence type="ECO:0000256" key="2">
    <source>
        <dbReference type="ARBA" id="ARBA00022898"/>
    </source>
</evidence>
<reference evidence="14 27" key="3">
    <citation type="submission" date="2016-04" db="EMBL/GenBank/DDBJ databases">
        <authorList>
            <person name="Bigi M."/>
            <person name="Bigi F."/>
            <person name="Soria M.A."/>
        </authorList>
    </citation>
    <scope>NUCLEOTIDE SEQUENCE [LARGE SCALE GENOMIC DNA]</scope>
    <source>
        <strain evidence="14 27">6548</strain>
    </source>
</reference>
<evidence type="ECO:0000313" key="28">
    <source>
        <dbReference type="Proteomes" id="UP000256381"/>
    </source>
</evidence>
<dbReference type="Proteomes" id="UP000256381">
    <property type="component" value="Unassembled WGS sequence"/>
</dbReference>
<evidence type="ECO:0000313" key="18">
    <source>
        <dbReference type="Proteomes" id="UP000044938"/>
    </source>
</evidence>
<evidence type="ECO:0000313" key="5">
    <source>
        <dbReference type="EMBL" id="CKR63986.1"/>
    </source>
</evidence>